<protein>
    <submittedName>
        <fullName evidence="1">Uncharacterized protein</fullName>
    </submittedName>
</protein>
<sequence length="319" mass="37068">MKRQDISMIRQILPEEMPFYYYTDRQSPWLLCQSMEAEMSVSDLKQSGLSRLLARPLLKPMIARCGGVLRRHDVLAVAHADRAVRLEGLSPAAFHGLEAVYQSEWLDFCLSFERWSGEQTTRKAHNLVVQLGFPTEHAELLWKFEQRAAVGAFQSCWHPVRTHGRPTLAWCRLDIDLTSGYCLIEEIQSDWLRFVGHARRRLQCRAPRSRELRLTREYEQAMQQKYAKIWAEVMMLAVLVLLRDEFAIREVWMHQPEPGAQLKGITWGRLPPRSIYTRLPRSFGFEPTSEMPGFLGSKQRSAARRAVPNGQPVFWRLAF</sequence>
<dbReference type="RefSeq" id="WP_142635312.1">
    <property type="nucleotide sequence ID" value="NZ_FXTE01000002.1"/>
</dbReference>
<dbReference type="AlphaFoldDB" id="A0A521C2T2"/>
<gene>
    <name evidence="1" type="ORF">SAMN06265380_10267</name>
</gene>
<reference evidence="1 2" key="1">
    <citation type="submission" date="2017-05" db="EMBL/GenBank/DDBJ databases">
        <authorList>
            <person name="Varghese N."/>
            <person name="Submissions S."/>
        </authorList>
    </citation>
    <scope>NUCLEOTIDE SEQUENCE [LARGE SCALE GENOMIC DNA]</scope>
    <source>
        <strain evidence="1 2">DSM 28009</strain>
    </source>
</reference>
<proteinExistence type="predicted"/>
<organism evidence="1 2">
    <name type="scientific">Ruegeria faecimaris</name>
    <dbReference type="NCBI Taxonomy" id="686389"/>
    <lineage>
        <taxon>Bacteria</taxon>
        <taxon>Pseudomonadati</taxon>
        <taxon>Pseudomonadota</taxon>
        <taxon>Alphaproteobacteria</taxon>
        <taxon>Rhodobacterales</taxon>
        <taxon>Roseobacteraceae</taxon>
        <taxon>Ruegeria</taxon>
    </lineage>
</organism>
<accession>A0A521C2T2</accession>
<dbReference type="EMBL" id="FXTE01000002">
    <property type="protein sequence ID" value="SMO53121.1"/>
    <property type="molecule type" value="Genomic_DNA"/>
</dbReference>
<evidence type="ECO:0000313" key="2">
    <source>
        <dbReference type="Proteomes" id="UP000319555"/>
    </source>
</evidence>
<name>A0A521C2T2_9RHOB</name>
<evidence type="ECO:0000313" key="1">
    <source>
        <dbReference type="EMBL" id="SMO53121.1"/>
    </source>
</evidence>
<dbReference type="OrthoDB" id="975289at2"/>
<keyword evidence="2" id="KW-1185">Reference proteome</keyword>
<dbReference type="Proteomes" id="UP000319555">
    <property type="component" value="Unassembled WGS sequence"/>
</dbReference>